<evidence type="ECO:0000256" key="1">
    <source>
        <dbReference type="SAM" id="MobiDB-lite"/>
    </source>
</evidence>
<feature type="region of interest" description="Disordered" evidence="1">
    <location>
        <begin position="140"/>
        <end position="167"/>
    </location>
</feature>
<evidence type="ECO:0000313" key="3">
    <source>
        <dbReference type="Proteomes" id="UP001497480"/>
    </source>
</evidence>
<feature type="region of interest" description="Disordered" evidence="1">
    <location>
        <begin position="234"/>
        <end position="254"/>
    </location>
</feature>
<proteinExistence type="predicted"/>
<dbReference type="PANTHER" id="PTHR31390">
    <property type="entry name" value="EXPRESSED PROTEIN"/>
    <property type="match status" value="1"/>
</dbReference>
<feature type="compositionally biased region" description="Polar residues" evidence="1">
    <location>
        <begin position="150"/>
        <end position="160"/>
    </location>
</feature>
<feature type="compositionally biased region" description="Pro residues" evidence="1">
    <location>
        <begin position="740"/>
        <end position="750"/>
    </location>
</feature>
<dbReference type="InterPro" id="IPR021916">
    <property type="entry name" value="DUF3527"/>
</dbReference>
<accession>A0AAV1WVQ5</accession>
<dbReference type="AlphaFoldDB" id="A0AAV1WVQ5"/>
<evidence type="ECO:0000313" key="2">
    <source>
        <dbReference type="EMBL" id="CAL0313368.1"/>
    </source>
</evidence>
<feature type="region of interest" description="Disordered" evidence="1">
    <location>
        <begin position="727"/>
        <end position="750"/>
    </location>
</feature>
<dbReference type="Pfam" id="PF12043">
    <property type="entry name" value="DUF3527"/>
    <property type="match status" value="1"/>
</dbReference>
<reference evidence="2 3" key="1">
    <citation type="submission" date="2024-03" db="EMBL/GenBank/DDBJ databases">
        <authorList>
            <person name="Martinez-Hernandez J."/>
        </authorList>
    </citation>
    <scope>NUCLEOTIDE SEQUENCE [LARGE SCALE GENOMIC DNA]</scope>
</reference>
<sequence length="750" mass="83609">MGQELKLDLDDKSLVGPSPNTVLSSDQYCSNAKISKRGKPIGNDEFFTVKGNFSEINFTRFRSSSCKSHLSRHHGLEMEGNIEMRRGSVHHSSEVVNNIKKLSSSMGGREKIEISRKSGMDTTFSGSIIDSFCGSDDEEFEHRSSEISRHSNLGSPSVSRSRARMEPNSPNGFIDVCVNSHVTDKSSASVKGRDSINIKFRSDVVDGSLIDANSLEKDTVHSLQRSFSAKVDASRLQSPSESDCSSRANPKSRFNPMRKRLNQFVKSKSMRSPVSHMLEANKLKSSETMNVTRNRTNQKSLLNDLSNAAKNSDIISDFINREIQHSGIESSPVHLHGNLKLENRHGLPCFEFNVKCPEDVFVAKASRAGKAFNWVYTFHSIDNRKKCDASDLGSHRLDKDSSVAAQMLVSCKLCSELDGSIFDNNNSMVTEFVLYDLTHSRRSVSSEKRSFCEQDSSKTLNASCVGLKEETFRIDEEHVVTKSKVQVKPLSSNVEFGQSDSYPLFSTELNSNIETAAIVLQIPFSKRESLKYKRGHRKSVKEYSDIIERPTVIERSRRKSLRDNKIQEQMKVVISTGNHGLPTVESRGPSSLLDRLRHGGGCDCGGWDMACPLILLGNPSIQFSEDQPLMEEHQPMELFIQGAKDSTPTFSMKIVEEGQYAVDFHAQLSTLQAFSICVAILHGTSAFNGSGHERKQRLTQCSPLKMLTEDEVELLIKSVAAEKKTVSNKPQKRFPQSYVPNPPFSPIARV</sequence>
<comment type="caution">
    <text evidence="2">The sequence shown here is derived from an EMBL/GenBank/DDBJ whole genome shotgun (WGS) entry which is preliminary data.</text>
</comment>
<organism evidence="2 3">
    <name type="scientific">Lupinus luteus</name>
    <name type="common">European yellow lupine</name>
    <dbReference type="NCBI Taxonomy" id="3873"/>
    <lineage>
        <taxon>Eukaryota</taxon>
        <taxon>Viridiplantae</taxon>
        <taxon>Streptophyta</taxon>
        <taxon>Embryophyta</taxon>
        <taxon>Tracheophyta</taxon>
        <taxon>Spermatophyta</taxon>
        <taxon>Magnoliopsida</taxon>
        <taxon>eudicotyledons</taxon>
        <taxon>Gunneridae</taxon>
        <taxon>Pentapetalae</taxon>
        <taxon>rosids</taxon>
        <taxon>fabids</taxon>
        <taxon>Fabales</taxon>
        <taxon>Fabaceae</taxon>
        <taxon>Papilionoideae</taxon>
        <taxon>50 kb inversion clade</taxon>
        <taxon>genistoids sensu lato</taxon>
        <taxon>core genistoids</taxon>
        <taxon>Genisteae</taxon>
        <taxon>Lupinus</taxon>
    </lineage>
</organism>
<name>A0AAV1WVQ5_LUPLU</name>
<dbReference type="EMBL" id="CAXHTB010000010">
    <property type="protein sequence ID" value="CAL0313368.1"/>
    <property type="molecule type" value="Genomic_DNA"/>
</dbReference>
<keyword evidence="3" id="KW-1185">Reference proteome</keyword>
<feature type="compositionally biased region" description="Basic and acidic residues" evidence="1">
    <location>
        <begin position="140"/>
        <end position="149"/>
    </location>
</feature>
<dbReference type="Proteomes" id="UP001497480">
    <property type="component" value="Unassembled WGS sequence"/>
</dbReference>
<dbReference type="PANTHER" id="PTHR31390:SF30">
    <property type="entry name" value="TRANSCRIPTION FACTOR S-II, CENTRAL DOMAIN PROTEIN"/>
    <property type="match status" value="1"/>
</dbReference>
<feature type="compositionally biased region" description="Polar residues" evidence="1">
    <location>
        <begin position="235"/>
        <end position="249"/>
    </location>
</feature>
<gene>
    <name evidence="2" type="ORF">LLUT_LOCUS14428</name>
</gene>
<protein>
    <submittedName>
        <fullName evidence="2">Uncharacterized protein</fullName>
    </submittedName>
</protein>